<protein>
    <submittedName>
        <fullName evidence="3">VCBS repeat protein</fullName>
    </submittedName>
</protein>
<reference evidence="3 4" key="1">
    <citation type="submission" date="2019-02" db="EMBL/GenBank/DDBJ databases">
        <title>Sequencing the genomes of 1000 actinobacteria strains.</title>
        <authorList>
            <person name="Klenk H.-P."/>
        </authorList>
    </citation>
    <scope>NUCLEOTIDE SEQUENCE [LARGE SCALE GENOMIC DNA]</scope>
    <source>
        <strain evidence="3 4">DSM 45612</strain>
    </source>
</reference>
<dbReference type="PANTHER" id="PTHR44103">
    <property type="entry name" value="PROPROTEIN CONVERTASE P"/>
    <property type="match status" value="1"/>
</dbReference>
<dbReference type="Pfam" id="PF13517">
    <property type="entry name" value="FG-GAP_3"/>
    <property type="match status" value="1"/>
</dbReference>
<keyword evidence="4" id="KW-1185">Reference proteome</keyword>
<gene>
    <name evidence="3" type="ORF">EV384_0598</name>
</gene>
<comment type="caution">
    <text evidence="3">The sequence shown here is derived from an EMBL/GenBank/DDBJ whole genome shotgun (WGS) entry which is preliminary data.</text>
</comment>
<dbReference type="SUPFAM" id="SSF69318">
    <property type="entry name" value="Integrin alpha N-terminal domain"/>
    <property type="match status" value="1"/>
</dbReference>
<accession>A0A4V6MGQ8</accession>
<dbReference type="EMBL" id="SHLD01000001">
    <property type="protein sequence ID" value="RZU72246.1"/>
    <property type="molecule type" value="Genomic_DNA"/>
</dbReference>
<name>A0A4V6MGQ8_9ACTN</name>
<keyword evidence="1 2" id="KW-0732">Signal</keyword>
<dbReference type="SUPFAM" id="SSF101898">
    <property type="entry name" value="NHL repeat"/>
    <property type="match status" value="1"/>
</dbReference>
<proteinExistence type="predicted"/>
<dbReference type="Gene3D" id="2.60.40.4070">
    <property type="match status" value="1"/>
</dbReference>
<dbReference type="InterPro" id="IPR013517">
    <property type="entry name" value="FG-GAP"/>
</dbReference>
<dbReference type="Gene3D" id="2.130.10.130">
    <property type="entry name" value="Integrin alpha, N-terminal"/>
    <property type="match status" value="1"/>
</dbReference>
<dbReference type="RefSeq" id="WP_130329888.1">
    <property type="nucleotide sequence ID" value="NZ_SHLD01000001.1"/>
</dbReference>
<dbReference type="Proteomes" id="UP000294114">
    <property type="component" value="Unassembled WGS sequence"/>
</dbReference>
<evidence type="ECO:0000256" key="1">
    <source>
        <dbReference type="ARBA" id="ARBA00022729"/>
    </source>
</evidence>
<evidence type="ECO:0000313" key="4">
    <source>
        <dbReference type="Proteomes" id="UP000294114"/>
    </source>
</evidence>
<evidence type="ECO:0000256" key="2">
    <source>
        <dbReference type="SAM" id="SignalP"/>
    </source>
</evidence>
<evidence type="ECO:0000313" key="3">
    <source>
        <dbReference type="EMBL" id="RZU72246.1"/>
    </source>
</evidence>
<dbReference type="AlphaFoldDB" id="A0A4V6MGQ8"/>
<organism evidence="3 4">
    <name type="scientific">Micromonospora kangleipakensis</name>
    <dbReference type="NCBI Taxonomy" id="1077942"/>
    <lineage>
        <taxon>Bacteria</taxon>
        <taxon>Bacillati</taxon>
        <taxon>Actinomycetota</taxon>
        <taxon>Actinomycetes</taxon>
        <taxon>Micromonosporales</taxon>
        <taxon>Micromonosporaceae</taxon>
        <taxon>Micromonospora</taxon>
    </lineage>
</organism>
<feature type="signal peptide" evidence="2">
    <location>
        <begin position="1"/>
        <end position="30"/>
    </location>
</feature>
<dbReference type="InterPro" id="IPR028994">
    <property type="entry name" value="Integrin_alpha_N"/>
</dbReference>
<sequence>MGRSLPAGALGTTLSLALGVLIAPATPALAETSTAPREVTVIPQDAATVRAHESVYFAGKTGFLHSHNQGSGYLWTRYDTGETVVVTELAGMGWTNVMRAGDDSVVLINQVPNLPAPGKVTVFNFATRTWQQWAIPTGYLFMGAYGQSMVVAPNGATGPALRLERRTFDTDGNQTGTENLTGIPTGAVYAGRALATDDGVMVVPYKTDLYRNLLLDVASGSLVDIPGAIGSNLPWRVSGDVVAWANLTGTYHVHSRAALLAGTAGTALQVQPSATLRVAVVGGNLIGANDQGANTKNLYPAVSVPIGGGDSTTLLPQTDYGLTAVVQGPDGTALVVGGTGPADWSVHRYTAEPGKAPTDRTVLAVKDPQHNAGLTYDRGLIRHVQTQVNPTDGTTRFVVFNHTQVPDDGVGPAGAMLPANTAPCTTGVECLRLVDGTWSGAMYLVSGTTDTIRSYQATNTSIVTMILPSTGGRIVDAGDLYSIVADAAAGKQYVVLTGGTQIVRTGPVTGAALWYDTLWTAGGPGSLQSERLTNPGTVVNVSTGADCKATEVQASARWIYWACGTDGPAGVYDRTLKRNLRVPSGPATLGDGFLVRHDTGTGSLRLSDFHDGTLHDPVKLADLPAGTPADSRGISWAVDKHGSGVAYVDADNAVHVLDSGVPSTAAGVATAGGNDWSYPRATDSMRYWSQTIQPTRPLWSWEVTITRKTSGEVVSRSSGGPSRTDLHAVWDGRLASGQPAVNGTYLWKLTGTTTEGEPSATVGTGTLRVACGTFSFRSVSCYGGPNLLAVKSNNEGHWYGEPYGAEPAGRLVDNGYTESWCLSCVDGTKASAIVPFGDLNGDGMPDLLVRDGVGYLRAYLGIGQPHYSSQTAKSIVLGKGWLTYRLLLAPGDLNRDGRDDLVGVDTTGKLWLYTSTGTGGFTARVQIGSGWGIYPKVIGVGDLNGDGNGELLAVDSTGGLYRYFGDGKGHLTARVKIGTGWNIYNTLVPIGDLNQDNRNDLIGRDANGVLWLYAGRGDGTFAARVQKATGFNAYKAIF</sequence>
<feature type="chain" id="PRO_5020828227" evidence="2">
    <location>
        <begin position="31"/>
        <end position="1038"/>
    </location>
</feature>
<dbReference type="PANTHER" id="PTHR44103:SF1">
    <property type="entry name" value="PROPROTEIN CONVERTASE P"/>
    <property type="match status" value="1"/>
</dbReference>
<dbReference type="OrthoDB" id="3275941at2"/>